<accession>K5W490</accession>
<protein>
    <submittedName>
        <fullName evidence="1">Uncharacterized protein</fullName>
    </submittedName>
</protein>
<proteinExistence type="predicted"/>
<evidence type="ECO:0000313" key="2">
    <source>
        <dbReference type="Proteomes" id="UP000008370"/>
    </source>
</evidence>
<name>K5W490_PHACS</name>
<keyword evidence="2" id="KW-1185">Reference proteome</keyword>
<dbReference type="EMBL" id="JH930474">
    <property type="protein sequence ID" value="EKM53769.1"/>
    <property type="molecule type" value="Genomic_DNA"/>
</dbReference>
<reference evidence="1 2" key="1">
    <citation type="journal article" date="2012" name="BMC Genomics">
        <title>Comparative genomics of the white-rot fungi, Phanerochaete carnosa and P. chrysosporium, to elucidate the genetic basis of the distinct wood types they colonize.</title>
        <authorList>
            <person name="Suzuki H."/>
            <person name="MacDonald J."/>
            <person name="Syed K."/>
            <person name="Salamov A."/>
            <person name="Hori C."/>
            <person name="Aerts A."/>
            <person name="Henrissat B."/>
            <person name="Wiebenga A."/>
            <person name="vanKuyk P.A."/>
            <person name="Barry K."/>
            <person name="Lindquist E."/>
            <person name="LaButti K."/>
            <person name="Lapidus A."/>
            <person name="Lucas S."/>
            <person name="Coutinho P."/>
            <person name="Gong Y."/>
            <person name="Samejima M."/>
            <person name="Mahadevan R."/>
            <person name="Abou-Zaid M."/>
            <person name="de Vries R.P."/>
            <person name="Igarashi K."/>
            <person name="Yadav J.S."/>
            <person name="Grigoriev I.V."/>
            <person name="Master E.R."/>
        </authorList>
    </citation>
    <scope>NUCLEOTIDE SEQUENCE [LARGE SCALE GENOMIC DNA]</scope>
    <source>
        <strain evidence="1 2">HHB-10118-sp</strain>
    </source>
</reference>
<evidence type="ECO:0000313" key="1">
    <source>
        <dbReference type="EMBL" id="EKM53769.1"/>
    </source>
</evidence>
<dbReference type="RefSeq" id="XP_007398447.1">
    <property type="nucleotide sequence ID" value="XM_007398385.1"/>
</dbReference>
<dbReference type="AlphaFoldDB" id="K5W490"/>
<sequence length="69" mass="7348">MLARHAADAGQGIDDACLLAKLLGRPQETHRAVDAIQIYAAVQWTSFTICGITSGADQQALVLKKPIES</sequence>
<dbReference type="KEGG" id="pco:PHACADRAFT_260264"/>
<organism evidence="1 2">
    <name type="scientific">Phanerochaete carnosa (strain HHB-10118-sp)</name>
    <name type="common">White-rot fungus</name>
    <name type="synonym">Peniophora carnosa</name>
    <dbReference type="NCBI Taxonomy" id="650164"/>
    <lineage>
        <taxon>Eukaryota</taxon>
        <taxon>Fungi</taxon>
        <taxon>Dikarya</taxon>
        <taxon>Basidiomycota</taxon>
        <taxon>Agaricomycotina</taxon>
        <taxon>Agaricomycetes</taxon>
        <taxon>Polyporales</taxon>
        <taxon>Phanerochaetaceae</taxon>
        <taxon>Phanerochaete</taxon>
    </lineage>
</organism>
<dbReference type="InParanoid" id="K5W490"/>
<dbReference type="HOGENOM" id="CLU_2776751_0_0_1"/>
<dbReference type="Proteomes" id="UP000008370">
    <property type="component" value="Unassembled WGS sequence"/>
</dbReference>
<dbReference type="GeneID" id="18917684"/>
<gene>
    <name evidence="1" type="ORF">PHACADRAFT_260264</name>
</gene>